<evidence type="ECO:0000256" key="6">
    <source>
        <dbReference type="ARBA" id="ARBA00022857"/>
    </source>
</evidence>
<evidence type="ECO:0000256" key="4">
    <source>
        <dbReference type="ARBA" id="ARBA00022643"/>
    </source>
</evidence>
<dbReference type="SUPFAM" id="SSF51395">
    <property type="entry name" value="FMN-linked oxidoreductases"/>
    <property type="match status" value="1"/>
</dbReference>
<protein>
    <submittedName>
        <fullName evidence="10">tRNA-dihydrouridine synthase A</fullName>
        <ecNumber evidence="10">1.-.-.-</ecNumber>
    </submittedName>
</protein>
<dbReference type="Proteomes" id="UP000002899">
    <property type="component" value="Chromosome II"/>
</dbReference>
<dbReference type="GO" id="GO:0017150">
    <property type="term" value="F:tRNA dihydrouridine synthase activity"/>
    <property type="evidence" value="ECO:0007669"/>
    <property type="project" value="InterPro"/>
</dbReference>
<dbReference type="EC" id="1.-.-.-" evidence="10"/>
<sequence>MGETYQTGTNIHGKIISIAPMLDVTYREFRFFTRMLTKHTQLWTEMITAASLVHNPEMRDSWLNFDDIEQNLVAQLGGKDVDMMTKAAEIVANYGYKEININVGCPSSRVSTLGGFGASLMKDPERVRDIVSSIIRRVDLPVTVKTRTGVDDSDSDEFLNNFIRIVASGGCKHFIVHARKAYLKGINPKKNRSIPPLNYPRVYNLLNEFPHIKFTLNGGITSIAQAKQLLCDNPQLYGVMIGRMAHENPVELHKADHLLICNNGICFCYTANNLTREMLLRGYMEYIDKRDFTGDSNIQMIMKPLHGLYKNKIGSGAYRGILELVSRQYKLNNATDAIEKVLNFMMDNYNEVTTEILQRT</sequence>
<keyword evidence="8 10" id="KW-0560">Oxidoreductase</keyword>
<dbReference type="PANTHER" id="PTHR42907">
    <property type="entry name" value="FMN-LINKED OXIDOREDUCTASES SUPERFAMILY PROTEIN"/>
    <property type="match status" value="1"/>
</dbReference>
<dbReference type="VEuPathDB" id="PiroplasmaDB:BMR1_02g02295"/>
<evidence type="ECO:0000256" key="8">
    <source>
        <dbReference type="ARBA" id="ARBA00023002"/>
    </source>
</evidence>
<dbReference type="RefSeq" id="XP_021338183.1">
    <property type="nucleotide sequence ID" value="XM_021481554.1"/>
</dbReference>
<dbReference type="Gene3D" id="3.20.20.70">
    <property type="entry name" value="Aldolase class I"/>
    <property type="match status" value="1"/>
</dbReference>
<keyword evidence="11" id="KW-1185">Reference proteome</keyword>
<dbReference type="InterPro" id="IPR035587">
    <property type="entry name" value="DUS-like_FMN-bd"/>
</dbReference>
<keyword evidence="2" id="KW-0820">tRNA-binding</keyword>
<keyword evidence="5" id="KW-0819">tRNA processing</keyword>
<dbReference type="AlphaFoldDB" id="A0A1R4AAF7"/>
<evidence type="ECO:0000256" key="5">
    <source>
        <dbReference type="ARBA" id="ARBA00022694"/>
    </source>
</evidence>
<dbReference type="InterPro" id="IPR018517">
    <property type="entry name" value="tRNA_hU_synthase_CS"/>
</dbReference>
<dbReference type="InterPro" id="IPR004653">
    <property type="entry name" value="DusA"/>
</dbReference>
<gene>
    <name evidence="10" type="ORF">BMR1_02g02295</name>
</gene>
<dbReference type="InterPro" id="IPR013785">
    <property type="entry name" value="Aldolase_TIM"/>
</dbReference>
<evidence type="ECO:0000256" key="1">
    <source>
        <dbReference type="ARBA" id="ARBA00001917"/>
    </source>
</evidence>
<evidence type="ECO:0000313" key="11">
    <source>
        <dbReference type="Proteomes" id="UP000002899"/>
    </source>
</evidence>
<dbReference type="CDD" id="cd02801">
    <property type="entry name" value="DUS_like_FMN"/>
    <property type="match status" value="1"/>
</dbReference>
<dbReference type="PANTHER" id="PTHR42907:SF1">
    <property type="entry name" value="FMN-LINKED OXIDOREDUCTASES SUPERFAMILY PROTEIN"/>
    <property type="match status" value="1"/>
</dbReference>
<evidence type="ECO:0000256" key="2">
    <source>
        <dbReference type="ARBA" id="ARBA00022555"/>
    </source>
</evidence>
<keyword evidence="3" id="KW-0285">Flavoprotein</keyword>
<reference evidence="10 11" key="1">
    <citation type="journal article" date="2012" name="Nucleic Acids Res.">
        <title>Sequencing of the smallest Apicomplexan genome from the human pathogen Babesia microti.</title>
        <authorList>
            <person name="Cornillot E."/>
            <person name="Hadj-Kaddour K."/>
            <person name="Dassouli A."/>
            <person name="Noel B."/>
            <person name="Ranwez V."/>
            <person name="Vacherie B."/>
            <person name="Augagneur Y."/>
            <person name="Bres V."/>
            <person name="Duclos A."/>
            <person name="Randazzo S."/>
            <person name="Carcy B."/>
            <person name="Debierre-Grockiego F."/>
            <person name="Delbecq S."/>
            <person name="Moubri-Menage K."/>
            <person name="Shams-Eldin H."/>
            <person name="Usmani-Brown S."/>
            <person name="Bringaud F."/>
            <person name="Wincker P."/>
            <person name="Vivares C.P."/>
            <person name="Schwarz R.T."/>
            <person name="Schetters T.P."/>
            <person name="Krause P.J."/>
            <person name="Gorenflot A."/>
            <person name="Berry V."/>
            <person name="Barbe V."/>
            <person name="Ben Mamoun C."/>
        </authorList>
    </citation>
    <scope>NUCLEOTIDE SEQUENCE [LARGE SCALE GENOMIC DNA]</scope>
    <source>
        <strain evidence="10 11">RI</strain>
    </source>
</reference>
<evidence type="ECO:0000256" key="3">
    <source>
        <dbReference type="ARBA" id="ARBA00022630"/>
    </source>
</evidence>
<feature type="domain" description="DUS-like FMN-binding" evidence="9">
    <location>
        <begin position="18"/>
        <end position="254"/>
    </location>
</feature>
<dbReference type="GeneID" id="24424245"/>
<dbReference type="GO" id="GO:0000049">
    <property type="term" value="F:tRNA binding"/>
    <property type="evidence" value="ECO:0007669"/>
    <property type="project" value="UniProtKB-KW"/>
</dbReference>
<dbReference type="PROSITE" id="PS01136">
    <property type="entry name" value="UPF0034"/>
    <property type="match status" value="1"/>
</dbReference>
<dbReference type="EMBL" id="FO082872">
    <property type="protein sequence ID" value="SJK85982.1"/>
    <property type="molecule type" value="Genomic_DNA"/>
</dbReference>
<comment type="cofactor">
    <cofactor evidence="1">
        <name>FMN</name>
        <dbReference type="ChEBI" id="CHEBI:58210"/>
    </cofactor>
</comment>
<dbReference type="Pfam" id="PF01207">
    <property type="entry name" value="Dus"/>
    <property type="match status" value="1"/>
</dbReference>
<reference evidence="10 11" key="3">
    <citation type="journal article" date="2016" name="Sci. Rep.">
        <title>Genome-wide diversity and gene expression profiling of Babesia microti isolates identify polymorphic genes that mediate host-pathogen interactions.</title>
        <authorList>
            <person name="Silva J.C."/>
            <person name="Cornillot E."/>
            <person name="McCracken C."/>
            <person name="Usmani-Brown S."/>
            <person name="Dwivedi A."/>
            <person name="Ifeonu O.O."/>
            <person name="Crabtree J."/>
            <person name="Gotia H.T."/>
            <person name="Virji A.Z."/>
            <person name="Reynes C."/>
            <person name="Colinge J."/>
            <person name="Kumar V."/>
            <person name="Lawres L."/>
            <person name="Pazzi J.E."/>
            <person name="Pablo J.V."/>
            <person name="Hung C."/>
            <person name="Brancato J."/>
            <person name="Kumari P."/>
            <person name="Orvis J."/>
            <person name="Tretina K."/>
            <person name="Chibucos M."/>
            <person name="Ott S."/>
            <person name="Sadzewicz L."/>
            <person name="Sengamalay N."/>
            <person name="Shetty A.C."/>
            <person name="Su Q."/>
            <person name="Tallon L."/>
            <person name="Fraser C.M."/>
            <person name="Frutos R."/>
            <person name="Molina D.M."/>
            <person name="Krause P.J."/>
            <person name="Ben Mamoun C."/>
        </authorList>
    </citation>
    <scope>NUCLEOTIDE SEQUENCE [LARGE SCALE GENOMIC DNA]</scope>
    <source>
        <strain evidence="10 11">RI</strain>
    </source>
</reference>
<reference evidence="10 11" key="2">
    <citation type="journal article" date="2013" name="PLoS ONE">
        <title>Whole genome mapping and re-organization of the nuclear and mitochondrial genomes of Babesia microti isolates.</title>
        <authorList>
            <person name="Cornillot E."/>
            <person name="Dassouli A."/>
            <person name="Garg A."/>
            <person name="Pachikara N."/>
            <person name="Randazzo S."/>
            <person name="Depoix D."/>
            <person name="Carcy B."/>
            <person name="Delbecq S."/>
            <person name="Frutos R."/>
            <person name="Silva J.C."/>
            <person name="Sutton R."/>
            <person name="Krause P.J."/>
            <person name="Mamoun C.B."/>
        </authorList>
    </citation>
    <scope>NUCLEOTIDE SEQUENCE [LARGE SCALE GENOMIC DNA]</scope>
    <source>
        <strain evidence="10 11">RI</strain>
    </source>
</reference>
<keyword evidence="7" id="KW-0694">RNA-binding</keyword>
<evidence type="ECO:0000313" key="10">
    <source>
        <dbReference type="EMBL" id="SJK85982.1"/>
    </source>
</evidence>
<proteinExistence type="predicted"/>
<evidence type="ECO:0000256" key="7">
    <source>
        <dbReference type="ARBA" id="ARBA00022884"/>
    </source>
</evidence>
<organism evidence="10 11">
    <name type="scientific">Babesia microti (strain RI)</name>
    <dbReference type="NCBI Taxonomy" id="1133968"/>
    <lineage>
        <taxon>Eukaryota</taxon>
        <taxon>Sar</taxon>
        <taxon>Alveolata</taxon>
        <taxon>Apicomplexa</taxon>
        <taxon>Aconoidasida</taxon>
        <taxon>Piroplasmida</taxon>
        <taxon>Babesiidae</taxon>
        <taxon>Babesia</taxon>
    </lineage>
</organism>
<dbReference type="NCBIfam" id="NF008774">
    <property type="entry name" value="PRK11815.1"/>
    <property type="match status" value="1"/>
</dbReference>
<dbReference type="GO" id="GO:0050660">
    <property type="term" value="F:flavin adenine dinucleotide binding"/>
    <property type="evidence" value="ECO:0007669"/>
    <property type="project" value="InterPro"/>
</dbReference>
<keyword evidence="6" id="KW-0521">NADP</keyword>
<evidence type="ECO:0000259" key="9">
    <source>
        <dbReference type="Pfam" id="PF01207"/>
    </source>
</evidence>
<name>A0A1R4AAF7_BABMR</name>
<keyword evidence="4" id="KW-0288">FMN</keyword>
<dbReference type="OrthoDB" id="10262250at2759"/>
<accession>A0A1R4AAF7</accession>
<dbReference type="KEGG" id="bmic:BMR1_02g02295"/>